<feature type="region of interest" description="Disordered" evidence="2">
    <location>
        <begin position="1"/>
        <end position="25"/>
    </location>
</feature>
<feature type="compositionally biased region" description="Low complexity" evidence="2">
    <location>
        <begin position="231"/>
        <end position="240"/>
    </location>
</feature>
<accession>A0ABW4LDR1</accession>
<comment type="caution">
    <text evidence="4">The sequence shown here is derived from an EMBL/GenBank/DDBJ whole genome shotgun (WGS) entry which is preliminary data.</text>
</comment>
<protein>
    <submittedName>
        <fullName evidence="4">FHA domain-containing protein</fullName>
    </submittedName>
</protein>
<feature type="compositionally biased region" description="Low complexity" evidence="2">
    <location>
        <begin position="1"/>
        <end position="12"/>
    </location>
</feature>
<dbReference type="InterPro" id="IPR000253">
    <property type="entry name" value="FHA_dom"/>
</dbReference>
<evidence type="ECO:0000313" key="4">
    <source>
        <dbReference type="EMBL" id="MFD1721668.1"/>
    </source>
</evidence>
<dbReference type="CDD" id="cd00060">
    <property type="entry name" value="FHA"/>
    <property type="match status" value="1"/>
</dbReference>
<dbReference type="RefSeq" id="WP_377934117.1">
    <property type="nucleotide sequence ID" value="NZ_JBHUEA010000012.1"/>
</dbReference>
<feature type="region of interest" description="Disordered" evidence="2">
    <location>
        <begin position="220"/>
        <end position="270"/>
    </location>
</feature>
<name>A0ABW4LDR1_9MICO</name>
<keyword evidence="5" id="KW-1185">Reference proteome</keyword>
<keyword evidence="1" id="KW-0597">Phosphoprotein</keyword>
<dbReference type="InterPro" id="IPR008984">
    <property type="entry name" value="SMAD_FHA_dom_sf"/>
</dbReference>
<proteinExistence type="predicted"/>
<dbReference type="Gene3D" id="2.60.200.20">
    <property type="match status" value="1"/>
</dbReference>
<dbReference type="Pfam" id="PF00498">
    <property type="entry name" value="FHA"/>
    <property type="match status" value="1"/>
</dbReference>
<feature type="compositionally biased region" description="Basic and acidic residues" evidence="2">
    <location>
        <begin position="243"/>
        <end position="252"/>
    </location>
</feature>
<reference evidence="5" key="1">
    <citation type="journal article" date="2019" name="Int. J. Syst. Evol. Microbiol.">
        <title>The Global Catalogue of Microorganisms (GCM) 10K type strain sequencing project: providing services to taxonomists for standard genome sequencing and annotation.</title>
        <authorList>
            <consortium name="The Broad Institute Genomics Platform"/>
            <consortium name="The Broad Institute Genome Sequencing Center for Infectious Disease"/>
            <person name="Wu L."/>
            <person name="Ma J."/>
        </authorList>
    </citation>
    <scope>NUCLEOTIDE SEQUENCE [LARGE SCALE GENOMIC DNA]</scope>
    <source>
        <strain evidence="5">CGMCC 1.12471</strain>
    </source>
</reference>
<sequence>MHGRRAAGAGVERGVEPRTSGAFYSPEPVSPGADWRLLVTDRFIGAFGPATSVSTMSTLWRIAADPTLGFDALVGAIPVRGVSAVDAFALAAPGRTTTFVVRGTGCADVSVAGRMRRVDARGNEPWYVAELAGVERFALGPLQRSPGDLRPAPGDLPLEGGVVFGPWLGWTLEPLAPRSAPTPVQRPASGQYPSLEQLEQLDPHDTNVLGDLGRRAASLRRHRGEPPATAPTPETAQAAAFRVGDREPERVDSPVYVGRQPRSPRVTGPMLPRLVRVDSPSREVSATHIELRPTDQGLVLTDLESTNGTVVRQPGSGVRRLESGESLHVVPGTLIDIGDGNVIEILAHR</sequence>
<dbReference type="PROSITE" id="PS50006">
    <property type="entry name" value="FHA_DOMAIN"/>
    <property type="match status" value="1"/>
</dbReference>
<organism evidence="4 5">
    <name type="scientific">Amnibacterium endophyticum</name>
    <dbReference type="NCBI Taxonomy" id="2109337"/>
    <lineage>
        <taxon>Bacteria</taxon>
        <taxon>Bacillati</taxon>
        <taxon>Actinomycetota</taxon>
        <taxon>Actinomycetes</taxon>
        <taxon>Micrococcales</taxon>
        <taxon>Microbacteriaceae</taxon>
        <taxon>Amnibacterium</taxon>
    </lineage>
</organism>
<evidence type="ECO:0000259" key="3">
    <source>
        <dbReference type="PROSITE" id="PS50006"/>
    </source>
</evidence>
<dbReference type="SUPFAM" id="SSF49879">
    <property type="entry name" value="SMAD/FHA domain"/>
    <property type="match status" value="1"/>
</dbReference>
<evidence type="ECO:0000313" key="5">
    <source>
        <dbReference type="Proteomes" id="UP001597347"/>
    </source>
</evidence>
<feature type="domain" description="FHA" evidence="3">
    <location>
        <begin position="255"/>
        <end position="311"/>
    </location>
</feature>
<dbReference type="Proteomes" id="UP001597347">
    <property type="component" value="Unassembled WGS sequence"/>
</dbReference>
<evidence type="ECO:0000256" key="1">
    <source>
        <dbReference type="ARBA" id="ARBA00022553"/>
    </source>
</evidence>
<evidence type="ECO:0000256" key="2">
    <source>
        <dbReference type="SAM" id="MobiDB-lite"/>
    </source>
</evidence>
<dbReference type="EMBL" id="JBHUEA010000012">
    <property type="protein sequence ID" value="MFD1721668.1"/>
    <property type="molecule type" value="Genomic_DNA"/>
</dbReference>
<gene>
    <name evidence="4" type="ORF">ACFSBI_08905</name>
</gene>